<keyword evidence="3" id="KW-1185">Reference proteome</keyword>
<name>A0ABT8LF37_9BACT</name>
<dbReference type="InterPro" id="IPR000600">
    <property type="entry name" value="ROK"/>
</dbReference>
<dbReference type="Proteomes" id="UP001172083">
    <property type="component" value="Unassembled WGS sequence"/>
</dbReference>
<evidence type="ECO:0000256" key="1">
    <source>
        <dbReference type="ARBA" id="ARBA00006479"/>
    </source>
</evidence>
<comment type="similarity">
    <text evidence="1">Belongs to the ROK (NagC/XylR) family.</text>
</comment>
<dbReference type="Gene3D" id="3.30.420.40">
    <property type="match status" value="2"/>
</dbReference>
<comment type="caution">
    <text evidence="2">The sequence shown here is derived from an EMBL/GenBank/DDBJ whole genome shotgun (WGS) entry which is preliminary data.</text>
</comment>
<dbReference type="InterPro" id="IPR043129">
    <property type="entry name" value="ATPase_NBD"/>
</dbReference>
<evidence type="ECO:0000313" key="2">
    <source>
        <dbReference type="EMBL" id="MDN5214908.1"/>
    </source>
</evidence>
<reference evidence="2" key="1">
    <citation type="submission" date="2023-06" db="EMBL/GenBank/DDBJ databases">
        <title>Genomic of Agaribacillus aureum.</title>
        <authorList>
            <person name="Wang G."/>
        </authorList>
    </citation>
    <scope>NUCLEOTIDE SEQUENCE</scope>
    <source>
        <strain evidence="2">BMA12</strain>
    </source>
</reference>
<dbReference type="PANTHER" id="PTHR18964">
    <property type="entry name" value="ROK (REPRESSOR, ORF, KINASE) FAMILY"/>
    <property type="match status" value="1"/>
</dbReference>
<dbReference type="RefSeq" id="WP_346760246.1">
    <property type="nucleotide sequence ID" value="NZ_JAUJEB010000005.1"/>
</dbReference>
<dbReference type="PANTHER" id="PTHR18964:SF149">
    <property type="entry name" value="BIFUNCTIONAL UDP-N-ACETYLGLUCOSAMINE 2-EPIMERASE_N-ACETYLMANNOSAMINE KINASE"/>
    <property type="match status" value="1"/>
</dbReference>
<dbReference type="EMBL" id="JAUJEB010000005">
    <property type="protein sequence ID" value="MDN5214908.1"/>
    <property type="molecule type" value="Genomic_DNA"/>
</dbReference>
<proteinExistence type="inferred from homology"/>
<protein>
    <submittedName>
        <fullName evidence="2">ROK family protein</fullName>
    </submittedName>
</protein>
<accession>A0ABT8LF37</accession>
<evidence type="ECO:0000313" key="3">
    <source>
        <dbReference type="Proteomes" id="UP001172083"/>
    </source>
</evidence>
<gene>
    <name evidence="2" type="ORF">QQ020_22700</name>
</gene>
<dbReference type="SUPFAM" id="SSF53067">
    <property type="entry name" value="Actin-like ATPase domain"/>
    <property type="match status" value="1"/>
</dbReference>
<dbReference type="Pfam" id="PF00480">
    <property type="entry name" value="ROK"/>
    <property type="match status" value="1"/>
</dbReference>
<sequence>MEDYVIACDVGGTRIKAGIVTGDGKLLQKEEVQAHAHLGAEAMAVALKEQIKKRLSTPPVDGRCLGIGLGLTGPVDPDKGVVLLPGKFKGLEGFPLVPMLREEFKLPVFAENDGRLAAYAEKYYGSAQDVDWAVVVTLGTGVGSGVIIDGRIPVDNHLNFGIQLGHLIIDASGNNYCLTGNYGTGETLCSATALVNQVRTAIQRGIPSLLSDLYFENPLRIGFKEIAEACRQGDALCLREMNTWKEHLTVLLINATHAYGPQKIILSGGATLASDLFLADVQKQLNERVFRYPKNAGVPIEISSIKEYAGVYGAAAMLKQKIKENEGMD</sequence>
<organism evidence="2 3">
    <name type="scientific">Agaribacillus aureus</name>
    <dbReference type="NCBI Taxonomy" id="3051825"/>
    <lineage>
        <taxon>Bacteria</taxon>
        <taxon>Pseudomonadati</taxon>
        <taxon>Bacteroidota</taxon>
        <taxon>Cytophagia</taxon>
        <taxon>Cytophagales</taxon>
        <taxon>Splendidivirgaceae</taxon>
        <taxon>Agaribacillus</taxon>
    </lineage>
</organism>